<evidence type="ECO:0000313" key="2">
    <source>
        <dbReference type="Proteomes" id="UP000298058"/>
    </source>
</evidence>
<dbReference type="OrthoDB" id="341912at2"/>
<sequence>MIHFENQSGIITISIDTNESNSFDLNSFRELNERLDAAYKENGKVLILRSSRPKVFSQGLNLSQLNGEKDESVLRTFLGYFYEILQKIYFFPAPVIAELGGHAMGYGAMLALVSDFRYGLENARIGLPEVKIGIRVPAFIIQLLADVIGKNEAKEHVLLGDAYKTSEALEIGLLDELYSDPEKLKESVSKFAVKISKNSKEATAATKEAIRSLSTDLKATILLDLEKTFSNLKTKDAIEGVNAAVEGRRPNFN</sequence>
<name>A0A4R9LY60_9LEPT</name>
<dbReference type="CDD" id="cd06558">
    <property type="entry name" value="crotonase-like"/>
    <property type="match status" value="1"/>
</dbReference>
<dbReference type="InterPro" id="IPR001753">
    <property type="entry name" value="Enoyl-CoA_hydra/iso"/>
</dbReference>
<reference evidence="1" key="1">
    <citation type="journal article" date="2019" name="PLoS Negl. Trop. Dis.">
        <title>Revisiting the worldwide diversity of Leptospira species in the environment.</title>
        <authorList>
            <person name="Vincent A.T."/>
            <person name="Schiettekatte O."/>
            <person name="Bourhy P."/>
            <person name="Veyrier F.J."/>
            <person name="Picardeau M."/>
        </authorList>
    </citation>
    <scope>NUCLEOTIDE SEQUENCE [LARGE SCALE GENOMIC DNA]</scope>
    <source>
        <strain evidence="1">201300427</strain>
    </source>
</reference>
<evidence type="ECO:0000313" key="1">
    <source>
        <dbReference type="EMBL" id="TGN18642.1"/>
    </source>
</evidence>
<dbReference type="GO" id="GO:0016853">
    <property type="term" value="F:isomerase activity"/>
    <property type="evidence" value="ECO:0007669"/>
    <property type="project" value="UniProtKB-KW"/>
</dbReference>
<organism evidence="1 2">
    <name type="scientific">Leptospira idonii</name>
    <dbReference type="NCBI Taxonomy" id="1193500"/>
    <lineage>
        <taxon>Bacteria</taxon>
        <taxon>Pseudomonadati</taxon>
        <taxon>Spirochaetota</taxon>
        <taxon>Spirochaetia</taxon>
        <taxon>Leptospirales</taxon>
        <taxon>Leptospiraceae</taxon>
        <taxon>Leptospira</taxon>
    </lineage>
</organism>
<comment type="caution">
    <text evidence="1">The sequence shown here is derived from an EMBL/GenBank/DDBJ whole genome shotgun (WGS) entry which is preliminary data.</text>
</comment>
<dbReference type="InterPro" id="IPR029045">
    <property type="entry name" value="ClpP/crotonase-like_dom_sf"/>
</dbReference>
<dbReference type="Proteomes" id="UP000298058">
    <property type="component" value="Unassembled WGS sequence"/>
</dbReference>
<dbReference type="RefSeq" id="WP_135761325.1">
    <property type="nucleotide sequence ID" value="NZ_RQHW01000047.1"/>
</dbReference>
<keyword evidence="1" id="KW-0413">Isomerase</keyword>
<gene>
    <name evidence="1" type="ORF">EHS15_14815</name>
</gene>
<dbReference type="EMBL" id="RQHW01000047">
    <property type="protein sequence ID" value="TGN18642.1"/>
    <property type="molecule type" value="Genomic_DNA"/>
</dbReference>
<protein>
    <submittedName>
        <fullName evidence="1">Enoyl-CoA hydratase/isomerase family protein</fullName>
    </submittedName>
</protein>
<dbReference type="Pfam" id="PF00378">
    <property type="entry name" value="ECH_1"/>
    <property type="match status" value="1"/>
</dbReference>
<accession>A0A4R9LY60</accession>
<dbReference type="GO" id="GO:0006635">
    <property type="term" value="P:fatty acid beta-oxidation"/>
    <property type="evidence" value="ECO:0007669"/>
    <property type="project" value="TreeGrafter"/>
</dbReference>
<dbReference type="PANTHER" id="PTHR11941">
    <property type="entry name" value="ENOYL-COA HYDRATASE-RELATED"/>
    <property type="match status" value="1"/>
</dbReference>
<dbReference type="SUPFAM" id="SSF52096">
    <property type="entry name" value="ClpP/crotonase"/>
    <property type="match status" value="1"/>
</dbReference>
<dbReference type="Gene3D" id="3.90.226.10">
    <property type="entry name" value="2-enoyl-CoA Hydratase, Chain A, domain 1"/>
    <property type="match status" value="1"/>
</dbReference>
<proteinExistence type="predicted"/>
<dbReference type="AlphaFoldDB" id="A0A4R9LY60"/>
<keyword evidence="2" id="KW-1185">Reference proteome</keyword>
<dbReference type="PANTHER" id="PTHR11941:SF54">
    <property type="entry name" value="ENOYL-COA HYDRATASE, MITOCHONDRIAL"/>
    <property type="match status" value="1"/>
</dbReference>